<dbReference type="Proteomes" id="UP000290637">
    <property type="component" value="Chromosome"/>
</dbReference>
<evidence type="ECO:0000313" key="3">
    <source>
        <dbReference type="Proteomes" id="UP000290637"/>
    </source>
</evidence>
<sequence>MLRDPLLRISVFFLIAIAILISVTRPQFHGDASEYTLMTVALANHGTPDITAADAHDAGAVFPWFAWHQAAIADHLSRGTPLPPGFLRGEDGKVHAIHSFGYSAAAVVPMKLASMIGANPAKCFLWVDSLALLLLVYSAYGFFRSAAKAFIPVALMVTTVGCSYWNWGSPELYSASLALSALLLIARSRSVLAGLAIGLAGMQNPPLLSLLFFGPLFMIADARFEQPSRNILGVIKDFIGGKMAAGTLLGLAIGLSPVYFSFKYFGTWNVIAKGATDSRLVSLLRLHSYYFDLNQGLIIAIPGVLLLVALLAARYRRVALMLVPIAACSLVLAVPSLSTQNWNSGAAGMMRYVVWGAVPFLFLLLLAIRQLTTLPAWLPILFLAVQLPFTVHATKYTHMAFSPLALWALEHVPALYNPEPEIFIDRSSHGEPMVDYDTVYRFGSGEKRKTLYYDGSYRAIAQLCPTGLPSAGSVVRASYDGWTYLNGPVTCSARALVIRKLGIEAFSRTSGARIGSGWSRFEFGTEEQSGIWSIGKESTLYLEVPKTGLNALSIHGVYGQGNLSTEVIVNGRALGKWHLDRPNRISLESVEHHGTLEVTLKHAAPKAPSDVDTRELAFFMKQVVIASQEDR</sequence>
<keyword evidence="1" id="KW-0472">Membrane</keyword>
<dbReference type="AlphaFoldDB" id="A0A4P6L429"/>
<reference evidence="2 3" key="1">
    <citation type="submission" date="2019-02" db="EMBL/GenBank/DDBJ databases">
        <title>Draft Genome Sequences of Six Type Strains of the Genus Massilia.</title>
        <authorList>
            <person name="Miess H."/>
            <person name="Frediansyhah A."/>
            <person name="Gross H."/>
        </authorList>
    </citation>
    <scope>NUCLEOTIDE SEQUENCE [LARGE SCALE GENOMIC DNA]</scope>
    <source>
        <strain evidence="2 3">DSM 17473</strain>
    </source>
</reference>
<feature type="transmembrane region" description="Helical" evidence="1">
    <location>
        <begin position="123"/>
        <end position="143"/>
    </location>
</feature>
<keyword evidence="1" id="KW-1133">Transmembrane helix</keyword>
<proteinExistence type="predicted"/>
<feature type="transmembrane region" description="Helical" evidence="1">
    <location>
        <begin position="349"/>
        <end position="367"/>
    </location>
</feature>
<feature type="transmembrane region" description="Helical" evidence="1">
    <location>
        <begin position="6"/>
        <end position="23"/>
    </location>
</feature>
<feature type="transmembrane region" description="Helical" evidence="1">
    <location>
        <begin position="149"/>
        <end position="167"/>
    </location>
</feature>
<evidence type="ECO:0000313" key="2">
    <source>
        <dbReference type="EMBL" id="QBE65582.1"/>
    </source>
</evidence>
<evidence type="ECO:0000256" key="1">
    <source>
        <dbReference type="SAM" id="Phobius"/>
    </source>
</evidence>
<dbReference type="RefSeq" id="WP_130188692.1">
    <property type="nucleotide sequence ID" value="NZ_CP035913.1"/>
</dbReference>
<feature type="transmembrane region" description="Helical" evidence="1">
    <location>
        <begin position="293"/>
        <end position="311"/>
    </location>
</feature>
<organism evidence="2 3">
    <name type="scientific">Pseudoduganella lutea</name>
    <dbReference type="NCBI Taxonomy" id="321985"/>
    <lineage>
        <taxon>Bacteria</taxon>
        <taxon>Pseudomonadati</taxon>
        <taxon>Pseudomonadota</taxon>
        <taxon>Betaproteobacteria</taxon>
        <taxon>Burkholderiales</taxon>
        <taxon>Oxalobacteraceae</taxon>
        <taxon>Telluria group</taxon>
        <taxon>Pseudoduganella</taxon>
    </lineage>
</organism>
<keyword evidence="1" id="KW-0812">Transmembrane</keyword>
<feature type="transmembrane region" description="Helical" evidence="1">
    <location>
        <begin position="244"/>
        <end position="262"/>
    </location>
</feature>
<feature type="transmembrane region" description="Helical" evidence="1">
    <location>
        <begin position="318"/>
        <end position="337"/>
    </location>
</feature>
<dbReference type="KEGG" id="plue:EWM63_23460"/>
<gene>
    <name evidence="2" type="ORF">EWM63_23460</name>
</gene>
<protein>
    <submittedName>
        <fullName evidence="2">Uncharacterized protein</fullName>
    </submittedName>
</protein>
<feature type="transmembrane region" description="Helical" evidence="1">
    <location>
        <begin position="374"/>
        <end position="393"/>
    </location>
</feature>
<accession>A0A4P6L429</accession>
<keyword evidence="3" id="KW-1185">Reference proteome</keyword>
<name>A0A4P6L429_9BURK</name>
<dbReference type="OrthoDB" id="8736377at2"/>
<dbReference type="EMBL" id="CP035913">
    <property type="protein sequence ID" value="QBE65582.1"/>
    <property type="molecule type" value="Genomic_DNA"/>
</dbReference>